<dbReference type="KEGG" id="sve:SVEN_1065"/>
<evidence type="ECO:0000313" key="2">
    <source>
        <dbReference type="Proteomes" id="UP000006854"/>
    </source>
</evidence>
<dbReference type="Proteomes" id="UP000006854">
    <property type="component" value="Chromosome"/>
</dbReference>
<dbReference type="eggNOG" id="ENOG5031R23">
    <property type="taxonomic scope" value="Bacteria"/>
</dbReference>
<dbReference type="STRING" id="953739.SVEN_1065"/>
<dbReference type="GeneID" id="51861652"/>
<dbReference type="RefSeq" id="WP_015032271.1">
    <property type="nucleotide sequence ID" value="NC_018750.1"/>
</dbReference>
<dbReference type="EMBL" id="FR845719">
    <property type="protein sequence ID" value="CCA54352.1"/>
    <property type="molecule type" value="Genomic_DNA"/>
</dbReference>
<dbReference type="HOGENOM" id="CLU_1179681_0_0_11"/>
<organism evidence="1 2">
    <name type="scientific">Streptomyces venezuelae (strain ATCC 10712 / CBS 650.69 / DSM 40230 / JCM 4526 / NBRC 13096 / PD 04745)</name>
    <dbReference type="NCBI Taxonomy" id="953739"/>
    <lineage>
        <taxon>Bacteria</taxon>
        <taxon>Bacillati</taxon>
        <taxon>Actinomycetota</taxon>
        <taxon>Actinomycetes</taxon>
        <taxon>Kitasatosporales</taxon>
        <taxon>Streptomycetaceae</taxon>
        <taxon>Streptomyces</taxon>
    </lineage>
</organism>
<name>F2RCJ4_STRVP</name>
<proteinExistence type="predicted"/>
<evidence type="ECO:0000313" key="1">
    <source>
        <dbReference type="EMBL" id="CCA54352.1"/>
    </source>
</evidence>
<accession>F2RCJ4</accession>
<dbReference type="OrthoDB" id="4099090at2"/>
<reference evidence="1 2" key="1">
    <citation type="journal article" date="2011" name="BMC Genomics">
        <title>Genome-wide analysis of the role of GlnR in Streptomyces venezuelae provides new insights into global nitrogen regulation in actinomycetes.</title>
        <authorList>
            <person name="Pullan S.T."/>
            <person name="Bibb M.J."/>
            <person name="Merrick M."/>
        </authorList>
    </citation>
    <scope>NUCLEOTIDE SEQUENCE [LARGE SCALE GENOMIC DNA]</scope>
    <source>
        <strain evidence="1">ATCC 10712</strain>
    </source>
</reference>
<dbReference type="PATRIC" id="fig|953739.5.peg.3131"/>
<sequence>MHKDHLRFAAARGLLAPFFPRTTPGVPVDRAAREAALEAPLRFLWDRSERGGLTVYEAAAEMRAIANALAAGGEAAARIPDDLRELAARSGAGGEPAMFLDIAAYVDGWQAGMNPKLAAAVPTAWELAQRFPLLSGMLDLYFGQDGIALEEEVSDVDGIGLYVTYWHERGTCPWRLPPVVAECAEALALFQDDDTLRRFFARDLGLGSGSHRSWSAWLTLISDTLTTHLRREHGPVTWTGGREEPPC</sequence>
<keyword evidence="2" id="KW-1185">Reference proteome</keyword>
<gene>
    <name evidence="1" type="ordered locus">SVEN_1065</name>
</gene>
<dbReference type="AlphaFoldDB" id="F2RCJ4"/>
<protein>
    <submittedName>
        <fullName evidence="1">Uncharacterized protein</fullName>
    </submittedName>
</protein>